<name>A0ABS8HMM8_9FIRM</name>
<gene>
    <name evidence="4" type="ORF">LMF89_03455</name>
</gene>
<proteinExistence type="predicted"/>
<evidence type="ECO:0000256" key="1">
    <source>
        <dbReference type="ARBA" id="ARBA00004953"/>
    </source>
</evidence>
<dbReference type="InterPro" id="IPR003723">
    <property type="entry name" value="Precorrin-6x_reduct"/>
</dbReference>
<organism evidence="4 5">
    <name type="scientific">Pelosinus baikalensis</name>
    <dbReference type="NCBI Taxonomy" id="2892015"/>
    <lineage>
        <taxon>Bacteria</taxon>
        <taxon>Bacillati</taxon>
        <taxon>Bacillota</taxon>
        <taxon>Negativicutes</taxon>
        <taxon>Selenomonadales</taxon>
        <taxon>Sporomusaceae</taxon>
        <taxon>Pelosinus</taxon>
    </lineage>
</organism>
<dbReference type="RefSeq" id="WP_229533890.1">
    <property type="nucleotide sequence ID" value="NZ_JAJHJB010000003.1"/>
</dbReference>
<evidence type="ECO:0000313" key="4">
    <source>
        <dbReference type="EMBL" id="MCC5464418.1"/>
    </source>
</evidence>
<comment type="caution">
    <text evidence="4">The sequence shown here is derived from an EMBL/GenBank/DDBJ whole genome shotgun (WGS) entry which is preliminary data.</text>
</comment>
<keyword evidence="2" id="KW-0169">Cobalamin biosynthesis</keyword>
<dbReference type="GO" id="GO:0016491">
    <property type="term" value="F:oxidoreductase activity"/>
    <property type="evidence" value="ECO:0007669"/>
    <property type="project" value="UniProtKB-KW"/>
</dbReference>
<sequence>MILVLGGTKDGRELAALITEKGYPVVVSVFSDYGRDLIQLDKELVHTGPLDTDGFISFIGMNHIHLIVDASHPYAINVSQNAMKACQSTGISYVRYERPKAPLPAYHGLHVVHDYDEAAKMASVLGKVVFLTTGSRHLKLFKNTSCLQNHRLIARVLPEPSVLTECLSLGFKPKDIVAMQGPFSHNLNIALFQEYNTEVIITKNSGQIGGSDTKITAAMSLNLPLVMIDRPVIPYHNVVYDIEDVIKFIGGVHKCTI</sequence>
<dbReference type="PANTHER" id="PTHR36925:SF1">
    <property type="entry name" value="COBALT-PRECORRIN-6A REDUCTASE"/>
    <property type="match status" value="1"/>
</dbReference>
<keyword evidence="3 4" id="KW-0560">Oxidoreductase</keyword>
<evidence type="ECO:0000256" key="2">
    <source>
        <dbReference type="ARBA" id="ARBA00022573"/>
    </source>
</evidence>
<dbReference type="PANTHER" id="PTHR36925">
    <property type="entry name" value="COBALT-PRECORRIN-6A REDUCTASE"/>
    <property type="match status" value="1"/>
</dbReference>
<dbReference type="PROSITE" id="PS51014">
    <property type="entry name" value="COBK_CBIJ"/>
    <property type="match status" value="1"/>
</dbReference>
<dbReference type="NCBIfam" id="TIGR00715">
    <property type="entry name" value="precor6x_red"/>
    <property type="match status" value="1"/>
</dbReference>
<keyword evidence="5" id="KW-1185">Reference proteome</keyword>
<evidence type="ECO:0000313" key="5">
    <source>
        <dbReference type="Proteomes" id="UP001165492"/>
    </source>
</evidence>
<reference evidence="4" key="1">
    <citation type="submission" date="2021-11" db="EMBL/GenBank/DDBJ databases">
        <title>Description of a new species Pelosinus isolated from the bottom sediments of Lake Baikal.</title>
        <authorList>
            <person name="Zakharyuk A."/>
        </authorList>
    </citation>
    <scope>NUCLEOTIDE SEQUENCE</scope>
    <source>
        <strain evidence="4">Bkl1</strain>
    </source>
</reference>
<comment type="pathway">
    <text evidence="1">Cofactor biosynthesis; adenosylcobalamin biosynthesis.</text>
</comment>
<protein>
    <submittedName>
        <fullName evidence="4">Cobalt-precorrin-6A reductase</fullName>
        <ecNumber evidence="4">1.3.1.106</ecNumber>
    </submittedName>
</protein>
<dbReference type="NCBIfam" id="NF005970">
    <property type="entry name" value="PRK08057.1-4"/>
    <property type="match status" value="1"/>
</dbReference>
<dbReference type="Proteomes" id="UP001165492">
    <property type="component" value="Unassembled WGS sequence"/>
</dbReference>
<evidence type="ECO:0000256" key="3">
    <source>
        <dbReference type="ARBA" id="ARBA00023002"/>
    </source>
</evidence>
<dbReference type="EMBL" id="JAJHJB010000003">
    <property type="protein sequence ID" value="MCC5464418.1"/>
    <property type="molecule type" value="Genomic_DNA"/>
</dbReference>
<dbReference type="EC" id="1.3.1.106" evidence="4"/>
<dbReference type="Pfam" id="PF02571">
    <property type="entry name" value="CbiJ"/>
    <property type="match status" value="1"/>
</dbReference>
<accession>A0ABS8HMM8</accession>